<dbReference type="GO" id="GO:0030170">
    <property type="term" value="F:pyridoxal phosphate binding"/>
    <property type="evidence" value="ECO:0007669"/>
    <property type="project" value="InterPro"/>
</dbReference>
<dbReference type="CDD" id="cd00614">
    <property type="entry name" value="CGS_like"/>
    <property type="match status" value="1"/>
</dbReference>
<comment type="similarity">
    <text evidence="2">Belongs to the trans-sulfuration enzymes family.</text>
</comment>
<evidence type="ECO:0000256" key="3">
    <source>
        <dbReference type="ARBA" id="ARBA00022898"/>
    </source>
</evidence>
<dbReference type="InterPro" id="IPR015422">
    <property type="entry name" value="PyrdxlP-dep_Trfase_small"/>
</dbReference>
<dbReference type="AlphaFoldDB" id="A0A0F9T709"/>
<evidence type="ECO:0000256" key="1">
    <source>
        <dbReference type="ARBA" id="ARBA00001933"/>
    </source>
</evidence>
<dbReference type="FunFam" id="3.90.1150.10:FF:000033">
    <property type="entry name" value="Cystathionine gamma-synthase"/>
    <property type="match status" value="1"/>
</dbReference>
<dbReference type="GO" id="GO:0005737">
    <property type="term" value="C:cytoplasm"/>
    <property type="evidence" value="ECO:0007669"/>
    <property type="project" value="TreeGrafter"/>
</dbReference>
<dbReference type="InterPro" id="IPR000277">
    <property type="entry name" value="Cys/Met-Metab_PyrdxlP-dep_enz"/>
</dbReference>
<dbReference type="GO" id="GO:0019346">
    <property type="term" value="P:transsulfuration"/>
    <property type="evidence" value="ECO:0007669"/>
    <property type="project" value="InterPro"/>
</dbReference>
<dbReference type="SUPFAM" id="SSF53383">
    <property type="entry name" value="PLP-dependent transferases"/>
    <property type="match status" value="1"/>
</dbReference>
<comment type="caution">
    <text evidence="4">The sequence shown here is derived from an EMBL/GenBank/DDBJ whole genome shotgun (WGS) entry which is preliminary data.</text>
</comment>
<sequence>MEFETKAIHISQEPDPTTGSIIPPIYQTTTYVLEEIGKDKGFDYTRSSNPTRLALEKNLAALENGKYTVSFSSGMSAISALMDLINPNEHVIVSDDVYGGTYRLFEQVLRKYGLDFTYVDSTNENNVKEAIKDNTKMVWIESPTNPLLKISDIKKIAKITKKHNILLVVDSTFLTPYFYRPLELGADIVIQSTTKYISGHNNIIGGAIITSIKEIYEKMKFIQKTVGAVSSPFDCWLTLLGIKTLAIRMERHNSNGIRVAEFLSSNKKIRRVIYPGLKNHPGHKIAKDQMTGFGGMISFELNGGIETGIKLMNNVRLCSLAESLGATETMITHPTSMTHAEIPRDVRLKIGITDSLVRLSVGLEHVNDIIDDLKQALNKI</sequence>
<dbReference type="Pfam" id="PF01053">
    <property type="entry name" value="Cys_Met_Meta_PP"/>
    <property type="match status" value="1"/>
</dbReference>
<protein>
    <recommendedName>
        <fullName evidence="5">Cystathionine gamma-synthase</fullName>
    </recommendedName>
</protein>
<evidence type="ECO:0000313" key="4">
    <source>
        <dbReference type="EMBL" id="KKN44756.1"/>
    </source>
</evidence>
<proteinExistence type="inferred from homology"/>
<organism evidence="4">
    <name type="scientific">marine sediment metagenome</name>
    <dbReference type="NCBI Taxonomy" id="412755"/>
    <lineage>
        <taxon>unclassified sequences</taxon>
        <taxon>metagenomes</taxon>
        <taxon>ecological metagenomes</taxon>
    </lineage>
</organism>
<dbReference type="InterPro" id="IPR015424">
    <property type="entry name" value="PyrdxlP-dep_Trfase"/>
</dbReference>
<dbReference type="Gene3D" id="3.90.1150.10">
    <property type="entry name" value="Aspartate Aminotransferase, domain 1"/>
    <property type="match status" value="1"/>
</dbReference>
<name>A0A0F9T709_9ZZZZ</name>
<dbReference type="Gene3D" id="3.40.640.10">
    <property type="entry name" value="Type I PLP-dependent aspartate aminotransferase-like (Major domain)"/>
    <property type="match status" value="1"/>
</dbReference>
<reference evidence="4" key="1">
    <citation type="journal article" date="2015" name="Nature">
        <title>Complex archaea that bridge the gap between prokaryotes and eukaryotes.</title>
        <authorList>
            <person name="Spang A."/>
            <person name="Saw J.H."/>
            <person name="Jorgensen S.L."/>
            <person name="Zaremba-Niedzwiedzka K."/>
            <person name="Martijn J."/>
            <person name="Lind A.E."/>
            <person name="van Eijk R."/>
            <person name="Schleper C."/>
            <person name="Guy L."/>
            <person name="Ettema T.J."/>
        </authorList>
    </citation>
    <scope>NUCLEOTIDE SEQUENCE</scope>
</reference>
<comment type="cofactor">
    <cofactor evidence="1">
        <name>pyridoxal 5'-phosphate</name>
        <dbReference type="ChEBI" id="CHEBI:597326"/>
    </cofactor>
</comment>
<dbReference type="InterPro" id="IPR054542">
    <property type="entry name" value="Cys_met_metab_PP"/>
</dbReference>
<gene>
    <name evidence="4" type="ORF">LCGC14_0689980</name>
</gene>
<evidence type="ECO:0008006" key="5">
    <source>
        <dbReference type="Google" id="ProtNLM"/>
    </source>
</evidence>
<dbReference type="GO" id="GO:0016846">
    <property type="term" value="F:carbon-sulfur lyase activity"/>
    <property type="evidence" value="ECO:0007669"/>
    <property type="project" value="TreeGrafter"/>
</dbReference>
<evidence type="ECO:0000256" key="2">
    <source>
        <dbReference type="ARBA" id="ARBA00009077"/>
    </source>
</evidence>
<dbReference type="PIRSF" id="PIRSF001434">
    <property type="entry name" value="CGS"/>
    <property type="match status" value="1"/>
</dbReference>
<dbReference type="PROSITE" id="PS00868">
    <property type="entry name" value="CYS_MET_METAB_PP"/>
    <property type="match status" value="1"/>
</dbReference>
<dbReference type="PANTHER" id="PTHR11808">
    <property type="entry name" value="TRANS-SULFURATION ENZYME FAMILY MEMBER"/>
    <property type="match status" value="1"/>
</dbReference>
<accession>A0A0F9T709</accession>
<keyword evidence="3" id="KW-0663">Pyridoxal phosphate</keyword>
<dbReference type="InterPro" id="IPR015421">
    <property type="entry name" value="PyrdxlP-dep_Trfase_major"/>
</dbReference>
<dbReference type="EMBL" id="LAZR01001432">
    <property type="protein sequence ID" value="KKN44756.1"/>
    <property type="molecule type" value="Genomic_DNA"/>
</dbReference>
<dbReference type="FunFam" id="3.40.640.10:FF:000009">
    <property type="entry name" value="Cystathionine gamma-synthase homolog"/>
    <property type="match status" value="1"/>
</dbReference>
<dbReference type="GO" id="GO:0009086">
    <property type="term" value="P:methionine biosynthetic process"/>
    <property type="evidence" value="ECO:0007669"/>
    <property type="project" value="UniProtKB-ARBA"/>
</dbReference>